<dbReference type="AlphaFoldDB" id="A0A1B7LZF5"/>
<keyword evidence="3" id="KW-0560">Oxidoreductase</keyword>
<proteinExistence type="predicted"/>
<dbReference type="InterPro" id="IPR019949">
    <property type="entry name" value="CmoO-like"/>
</dbReference>
<dbReference type="SUPFAM" id="SSF51679">
    <property type="entry name" value="Bacterial luciferase-like"/>
    <property type="match status" value="1"/>
</dbReference>
<name>A0A1B7LZF5_9MICC</name>
<dbReference type="Pfam" id="PF00296">
    <property type="entry name" value="Bac_luciferase"/>
    <property type="match status" value="1"/>
</dbReference>
<evidence type="ECO:0000313" key="4">
    <source>
        <dbReference type="Proteomes" id="UP000078292"/>
    </source>
</evidence>
<organism evidence="3 4">
    <name type="scientific">Enteractinococcus helveticum</name>
    <dbReference type="NCBI Taxonomy" id="1837282"/>
    <lineage>
        <taxon>Bacteria</taxon>
        <taxon>Bacillati</taxon>
        <taxon>Actinomycetota</taxon>
        <taxon>Actinomycetes</taxon>
        <taxon>Micrococcales</taxon>
        <taxon>Micrococcaceae</taxon>
    </lineage>
</organism>
<comment type="caution">
    <text evidence="3">The sequence shown here is derived from an EMBL/GenBank/DDBJ whole genome shotgun (WGS) entry which is preliminary data.</text>
</comment>
<evidence type="ECO:0000256" key="1">
    <source>
        <dbReference type="ARBA" id="ARBA00007789"/>
    </source>
</evidence>
<comment type="similarity">
    <text evidence="1">To bacterial alkanal monooxygenase alpha and beta chains.</text>
</comment>
<reference evidence="3 4" key="1">
    <citation type="submission" date="2016-04" db="EMBL/GenBank/DDBJ databases">
        <title>First whole genome shotgun sequence of the bacterium Enteractinococcus sp. strain UASWS1574.</title>
        <authorList>
            <person name="Crovadore J."/>
            <person name="Chablais R."/>
            <person name="Lefort F."/>
        </authorList>
    </citation>
    <scope>NUCLEOTIDE SEQUENCE [LARGE SCALE GENOMIC DNA]</scope>
    <source>
        <strain evidence="3 4">UASWS1574</strain>
    </source>
</reference>
<evidence type="ECO:0000259" key="2">
    <source>
        <dbReference type="Pfam" id="PF00296"/>
    </source>
</evidence>
<gene>
    <name evidence="3" type="ORF">A6F49_10225</name>
</gene>
<dbReference type="Gene3D" id="3.20.20.30">
    <property type="entry name" value="Luciferase-like domain"/>
    <property type="match status" value="1"/>
</dbReference>
<dbReference type="PANTHER" id="PTHR30137">
    <property type="entry name" value="LUCIFERASE-LIKE MONOOXYGENASE"/>
    <property type="match status" value="1"/>
</dbReference>
<dbReference type="Proteomes" id="UP000078292">
    <property type="component" value="Unassembled WGS sequence"/>
</dbReference>
<dbReference type="OrthoDB" id="9780518at2"/>
<sequence>MTAPYPVSILDLATVRHGQSIAESLKESTELAVLADELGFRRLWFAEHHNMETIASSATSVLLAHMGAHTTNIRLGAGGIMLPNHAPLVIAEQFGTLHELYGDRIDLGLGRAPGTDQKTLMALRRTNQSADRFPSDVVELHSYLQGESRIPGINAYPGTGTNVPLVILGSSHFGAQLAAQLGLTYSFASHFAPQMLESAAALYRSEFTASKDLAEPYFIAAANVIIADTQQRAEELWERAKRARIRTMLGRGRQLSDDDVEQLVHSVAGQQVLQMLEMTAVGTPDVVRDWLDDFASRINANELIVTNMAGPLEDRRRALQLMSEHIIQR</sequence>
<dbReference type="NCBIfam" id="TIGR03558">
    <property type="entry name" value="oxido_grp_1"/>
    <property type="match status" value="1"/>
</dbReference>
<accession>A0A1B7LZF5</accession>
<dbReference type="GO" id="GO:0004497">
    <property type="term" value="F:monooxygenase activity"/>
    <property type="evidence" value="ECO:0007669"/>
    <property type="project" value="UniProtKB-KW"/>
</dbReference>
<dbReference type="EMBL" id="LXEY01000018">
    <property type="protein sequence ID" value="OAV60855.1"/>
    <property type="molecule type" value="Genomic_DNA"/>
</dbReference>
<keyword evidence="4" id="KW-1185">Reference proteome</keyword>
<evidence type="ECO:0000313" key="3">
    <source>
        <dbReference type="EMBL" id="OAV60855.1"/>
    </source>
</evidence>
<dbReference type="RefSeq" id="WP_043057893.1">
    <property type="nucleotide sequence ID" value="NZ_LXEY01000018.1"/>
</dbReference>
<protein>
    <submittedName>
        <fullName evidence="3">Alkane 1-monooxygenase</fullName>
    </submittedName>
</protein>
<dbReference type="InterPro" id="IPR050766">
    <property type="entry name" value="Bact_Lucif_Oxidored"/>
</dbReference>
<dbReference type="GO" id="GO:0005829">
    <property type="term" value="C:cytosol"/>
    <property type="evidence" value="ECO:0007669"/>
    <property type="project" value="TreeGrafter"/>
</dbReference>
<feature type="domain" description="Luciferase-like" evidence="2">
    <location>
        <begin position="12"/>
        <end position="296"/>
    </location>
</feature>
<dbReference type="PANTHER" id="PTHR30137:SF6">
    <property type="entry name" value="LUCIFERASE-LIKE MONOOXYGENASE"/>
    <property type="match status" value="1"/>
</dbReference>
<dbReference type="InterPro" id="IPR036661">
    <property type="entry name" value="Luciferase-like_sf"/>
</dbReference>
<dbReference type="InterPro" id="IPR011251">
    <property type="entry name" value="Luciferase-like_dom"/>
</dbReference>
<dbReference type="GO" id="GO:0016705">
    <property type="term" value="F:oxidoreductase activity, acting on paired donors, with incorporation or reduction of molecular oxygen"/>
    <property type="evidence" value="ECO:0007669"/>
    <property type="project" value="InterPro"/>
</dbReference>
<dbReference type="STRING" id="1837282.A6F49_10225"/>
<keyword evidence="3" id="KW-0503">Monooxygenase</keyword>